<dbReference type="VEuPathDB" id="TrichDB:TVAG_108370"/>
<dbReference type="AlphaFoldDB" id="A2EQG1"/>
<dbReference type="PANTHER" id="PTHR21575">
    <property type="entry name" value="PROTEIN HID1"/>
    <property type="match status" value="1"/>
</dbReference>
<dbReference type="InParanoid" id="A2EQG1"/>
<keyword evidence="3" id="KW-1185">Reference proteome</keyword>
<proteinExistence type="predicted"/>
<evidence type="ECO:0000313" key="2">
    <source>
        <dbReference type="EMBL" id="EAY05103.1"/>
    </source>
</evidence>
<sequence length="712" mass="81872">MGAEESTTNTKYIECLSTLTKKDCSKDEKFWISLISMAPPRNQTLPSPKILFDITAHYPQNIIGLYQTCVKYMEINEKLSSDQPLPTVFTDQFAFVLNLINMMSAVLIQTKHFHPILKEILGTNESTENSQKDKQNEPKPEEKQETATTESETKVEEKENKEEIASKEESEKKEENQANDETDKKKNKQTQEETENKEKIEENKEDIPPKQGTENKSEQPTESTENKETTEQKQEEKTENTEKGTSENIIPFELQRINSPNSSLYVRFLQSAYNTLFRENITLFNEETFWLEKNEDYTQSISRLDLIHSILFNINLPYFAKIVGTEEVAMPIDNLEFPYHEFVISVFYLIHHHFYDLGANPSDVMTSLMKNSLALSAYFLVHDHNILTAMSDLENTVPLTTVKLALQRILANPSHLYFRESVAIIYGLLYSDPDTIQVFAEDGSTNEMIFALLQYLQSSYEQGGLSFVHVLIVSIIELFIQNSLTAASLNCPFNASFLATFRPHRGTYADLLFEILMNFIGKEPLSLQIFSTFANLAGYIDEITLYNSVKIGNAIEHLITSKDLDAKKDQLNAALTFFAKIIQKKEHRNINIQLIVYQKSKIFKELKTRLTDYNAPLEVILHFCEAAKTIFSNSGKKNVSAEEASKILMGLDMEEVFPVVREFEKFKHEFNDYLHDGMKNWATSLLSSVITREKEILRYGDQRKQQQQQKSQ</sequence>
<dbReference type="RefSeq" id="XP_001317326.1">
    <property type="nucleotide sequence ID" value="XM_001317291.1"/>
</dbReference>
<dbReference type="OrthoDB" id="10608213at2759"/>
<reference evidence="2" key="1">
    <citation type="submission" date="2006-10" db="EMBL/GenBank/DDBJ databases">
        <authorList>
            <person name="Amadeo P."/>
            <person name="Zhao Q."/>
            <person name="Wortman J."/>
            <person name="Fraser-Liggett C."/>
            <person name="Carlton J."/>
        </authorList>
    </citation>
    <scope>NUCLEOTIDE SEQUENCE</scope>
    <source>
        <strain evidence="2">G3</strain>
    </source>
</reference>
<feature type="region of interest" description="Disordered" evidence="1">
    <location>
        <begin position="124"/>
        <end position="247"/>
    </location>
</feature>
<dbReference type="GO" id="GO:0016020">
    <property type="term" value="C:membrane"/>
    <property type="evidence" value="ECO:0000318"/>
    <property type="project" value="GO_Central"/>
</dbReference>
<dbReference type="GO" id="GO:0000138">
    <property type="term" value="C:Golgi trans cisterna"/>
    <property type="evidence" value="ECO:0000318"/>
    <property type="project" value="GO_Central"/>
</dbReference>
<dbReference type="GO" id="GO:0005797">
    <property type="term" value="C:Golgi medial cisterna"/>
    <property type="evidence" value="ECO:0000318"/>
    <property type="project" value="GO_Central"/>
</dbReference>
<gene>
    <name evidence="2" type="ORF">TVAG_108370</name>
</gene>
<feature type="compositionally biased region" description="Basic and acidic residues" evidence="1">
    <location>
        <begin position="130"/>
        <end position="245"/>
    </location>
</feature>
<evidence type="ECO:0008006" key="4">
    <source>
        <dbReference type="Google" id="ProtNLM"/>
    </source>
</evidence>
<dbReference type="InterPro" id="IPR026705">
    <property type="entry name" value="Hid-1/Ecm30"/>
</dbReference>
<name>A2EQG1_TRIV3</name>
<organism evidence="2 3">
    <name type="scientific">Trichomonas vaginalis (strain ATCC PRA-98 / G3)</name>
    <dbReference type="NCBI Taxonomy" id="412133"/>
    <lineage>
        <taxon>Eukaryota</taxon>
        <taxon>Metamonada</taxon>
        <taxon>Parabasalia</taxon>
        <taxon>Trichomonadida</taxon>
        <taxon>Trichomonadidae</taxon>
        <taxon>Trichomonas</taxon>
    </lineage>
</organism>
<dbReference type="Proteomes" id="UP000001542">
    <property type="component" value="Unassembled WGS sequence"/>
</dbReference>
<reference evidence="2" key="2">
    <citation type="journal article" date="2007" name="Science">
        <title>Draft genome sequence of the sexually transmitted pathogen Trichomonas vaginalis.</title>
        <authorList>
            <person name="Carlton J.M."/>
            <person name="Hirt R.P."/>
            <person name="Silva J.C."/>
            <person name="Delcher A.L."/>
            <person name="Schatz M."/>
            <person name="Zhao Q."/>
            <person name="Wortman J.R."/>
            <person name="Bidwell S.L."/>
            <person name="Alsmark U.C.M."/>
            <person name="Besteiro S."/>
            <person name="Sicheritz-Ponten T."/>
            <person name="Noel C.J."/>
            <person name="Dacks J.B."/>
            <person name="Foster P.G."/>
            <person name="Simillion C."/>
            <person name="Van de Peer Y."/>
            <person name="Miranda-Saavedra D."/>
            <person name="Barton G.J."/>
            <person name="Westrop G.D."/>
            <person name="Mueller S."/>
            <person name="Dessi D."/>
            <person name="Fiori P.L."/>
            <person name="Ren Q."/>
            <person name="Paulsen I."/>
            <person name="Zhang H."/>
            <person name="Bastida-Corcuera F.D."/>
            <person name="Simoes-Barbosa A."/>
            <person name="Brown M.T."/>
            <person name="Hayes R.D."/>
            <person name="Mukherjee M."/>
            <person name="Okumura C.Y."/>
            <person name="Schneider R."/>
            <person name="Smith A.J."/>
            <person name="Vanacova S."/>
            <person name="Villalvazo M."/>
            <person name="Haas B.J."/>
            <person name="Pertea M."/>
            <person name="Feldblyum T.V."/>
            <person name="Utterback T.R."/>
            <person name="Shu C.L."/>
            <person name="Osoegawa K."/>
            <person name="de Jong P.J."/>
            <person name="Hrdy I."/>
            <person name="Horvathova L."/>
            <person name="Zubacova Z."/>
            <person name="Dolezal P."/>
            <person name="Malik S.B."/>
            <person name="Logsdon J.M. Jr."/>
            <person name="Henze K."/>
            <person name="Gupta A."/>
            <person name="Wang C.C."/>
            <person name="Dunne R.L."/>
            <person name="Upcroft J.A."/>
            <person name="Upcroft P."/>
            <person name="White O."/>
            <person name="Salzberg S.L."/>
            <person name="Tang P."/>
            <person name="Chiu C.-H."/>
            <person name="Lee Y.-S."/>
            <person name="Embley T.M."/>
            <person name="Coombs G.H."/>
            <person name="Mottram J.C."/>
            <person name="Tachezy J."/>
            <person name="Fraser-Liggett C.M."/>
            <person name="Johnson P.J."/>
        </authorList>
    </citation>
    <scope>NUCLEOTIDE SEQUENCE [LARGE SCALE GENOMIC DNA]</scope>
    <source>
        <strain evidence="2">G3</strain>
    </source>
</reference>
<evidence type="ECO:0000313" key="3">
    <source>
        <dbReference type="Proteomes" id="UP000001542"/>
    </source>
</evidence>
<dbReference type="KEGG" id="tva:4762969"/>
<protein>
    <recommendedName>
        <fullName evidence="4">Dymeclin</fullName>
    </recommendedName>
</protein>
<accession>A2EQG1</accession>
<evidence type="ECO:0000256" key="1">
    <source>
        <dbReference type="SAM" id="MobiDB-lite"/>
    </source>
</evidence>
<dbReference type="VEuPathDB" id="TrichDB:TVAGG3_0214480"/>
<dbReference type="EMBL" id="DS113457">
    <property type="protein sequence ID" value="EAY05103.1"/>
    <property type="molecule type" value="Genomic_DNA"/>
</dbReference>
<dbReference type="PANTHER" id="PTHR21575:SF12">
    <property type="entry name" value="PROTEIN HID1"/>
    <property type="match status" value="1"/>
</dbReference>